<dbReference type="AlphaFoldDB" id="A0A1L6MVH8"/>
<protein>
    <submittedName>
        <fullName evidence="1">Uncharacterized protein</fullName>
    </submittedName>
</protein>
<proteinExistence type="predicted"/>
<keyword evidence="2" id="KW-1185">Reference proteome</keyword>
<dbReference type="EMBL" id="CP016908">
    <property type="protein sequence ID" value="APR99550.1"/>
    <property type="molecule type" value="Genomic_DNA"/>
</dbReference>
<accession>A0A1L6MVH8</accession>
<dbReference type="KEGG" id="pabo:BCY86_01785"/>
<dbReference type="Proteomes" id="UP000185544">
    <property type="component" value="Chromosome"/>
</dbReference>
<reference evidence="1 2" key="1">
    <citation type="submission" date="2016-08" db="EMBL/GenBank/DDBJ databases">
        <title>Identification and validation of antigenic proteins from Pajaroellobacter abortibovis using de-novo genome sequence assembly and reverse vaccinology.</title>
        <authorList>
            <person name="Welly B.T."/>
            <person name="Miller M.R."/>
            <person name="Stott J.L."/>
            <person name="Blanchard M.T."/>
            <person name="Islas-Trejo A.D."/>
            <person name="O'Rourke S.M."/>
            <person name="Young A.E."/>
            <person name="Medrano J.F."/>
            <person name="Van Eenennaam A.L."/>
        </authorList>
    </citation>
    <scope>NUCLEOTIDE SEQUENCE [LARGE SCALE GENOMIC DNA]</scope>
    <source>
        <strain evidence="1 2">BTF92-0548A/99-0131</strain>
    </source>
</reference>
<organism evidence="1 2">
    <name type="scientific">Pajaroellobacter abortibovis</name>
    <dbReference type="NCBI Taxonomy" id="1882918"/>
    <lineage>
        <taxon>Bacteria</taxon>
        <taxon>Pseudomonadati</taxon>
        <taxon>Myxococcota</taxon>
        <taxon>Polyangia</taxon>
        <taxon>Polyangiales</taxon>
        <taxon>Polyangiaceae</taxon>
    </lineage>
</organism>
<sequence>MYLLLMRSDWQELIVVSTLWFMEWPFLLPVGNDLDLSLSQEAKQNCQLSLLDQGNRRGILNCLSNKTKPLPLLMEKKAISVVRFRGRHDLTVKDFQAIAKTPIGILDSRWARESPQPV</sequence>
<name>A0A1L6MVH8_9BACT</name>
<dbReference type="STRING" id="1882918.BCY86_01785"/>
<gene>
    <name evidence="1" type="ORF">BCY86_01785</name>
</gene>
<evidence type="ECO:0000313" key="1">
    <source>
        <dbReference type="EMBL" id="APR99550.1"/>
    </source>
</evidence>
<evidence type="ECO:0000313" key="2">
    <source>
        <dbReference type="Proteomes" id="UP000185544"/>
    </source>
</evidence>